<protein>
    <submittedName>
        <fullName evidence="3">Uncharacterized protein</fullName>
    </submittedName>
</protein>
<keyword evidence="2" id="KW-0732">Signal</keyword>
<dbReference type="VEuPathDB" id="CryptoDB:Cvel_18397"/>
<gene>
    <name evidence="3" type="ORF">Cvel_18397</name>
</gene>
<feature type="chain" id="PRO_5005188974" evidence="2">
    <location>
        <begin position="20"/>
        <end position="231"/>
    </location>
</feature>
<organism evidence="3">
    <name type="scientific">Chromera velia CCMP2878</name>
    <dbReference type="NCBI Taxonomy" id="1169474"/>
    <lineage>
        <taxon>Eukaryota</taxon>
        <taxon>Sar</taxon>
        <taxon>Alveolata</taxon>
        <taxon>Colpodellida</taxon>
        <taxon>Chromeraceae</taxon>
        <taxon>Chromera</taxon>
    </lineage>
</organism>
<name>A0A0G4FRJ0_9ALVE</name>
<sequence length="231" mass="25162">MKTAFSFFVAGCLLVFTMAQEQQGIYCNQGHDGNTNPCNADRTDFCCNYDCTHCGPRSYCEQYSPFQAHSGVCQPSYVGSICANYFQVCDSESTTPRDTGIFVDQNHDGQTNPCNADRTDYCCDYACTHCGPRAYCEQYSPFQAHSGICEPAYVGGVCANYFQASTDAEKASQRNLRGGVSLETPTATAAERKLQGGAGDEVERRNLSKDSKHGRNLSALDSAVLSNLSNQ</sequence>
<reference evidence="3" key="1">
    <citation type="submission" date="2014-11" db="EMBL/GenBank/DDBJ databases">
        <authorList>
            <person name="Otto D Thomas"/>
            <person name="Naeem Raeece"/>
        </authorList>
    </citation>
    <scope>NUCLEOTIDE SEQUENCE</scope>
</reference>
<evidence type="ECO:0000256" key="2">
    <source>
        <dbReference type="SAM" id="SignalP"/>
    </source>
</evidence>
<proteinExistence type="predicted"/>
<accession>A0A0G4FRJ0</accession>
<dbReference type="EMBL" id="CDMZ01000575">
    <property type="protein sequence ID" value="CEM17218.1"/>
    <property type="molecule type" value="Genomic_DNA"/>
</dbReference>
<dbReference type="AlphaFoldDB" id="A0A0G4FRJ0"/>
<evidence type="ECO:0000313" key="3">
    <source>
        <dbReference type="EMBL" id="CEM17218.1"/>
    </source>
</evidence>
<feature type="region of interest" description="Disordered" evidence="1">
    <location>
        <begin position="192"/>
        <end position="213"/>
    </location>
</feature>
<feature type="compositionally biased region" description="Basic and acidic residues" evidence="1">
    <location>
        <begin position="201"/>
        <end position="213"/>
    </location>
</feature>
<evidence type="ECO:0000256" key="1">
    <source>
        <dbReference type="SAM" id="MobiDB-lite"/>
    </source>
</evidence>
<feature type="signal peptide" evidence="2">
    <location>
        <begin position="1"/>
        <end position="19"/>
    </location>
</feature>